<accession>A0ABC8ZRU0</accession>
<evidence type="ECO:0000259" key="3">
    <source>
        <dbReference type="Pfam" id="PF03469"/>
    </source>
</evidence>
<feature type="domain" description="Factor of DNA methylation 1-5/IDN2" evidence="3">
    <location>
        <begin position="337"/>
        <end position="463"/>
    </location>
</feature>
<evidence type="ECO:0000313" key="5">
    <source>
        <dbReference type="Proteomes" id="UP001497457"/>
    </source>
</evidence>
<protein>
    <recommendedName>
        <fullName evidence="3">Factor of DNA methylation 1-5/IDN2 domain-containing protein</fullName>
    </recommendedName>
</protein>
<dbReference type="Pfam" id="PF03469">
    <property type="entry name" value="XH"/>
    <property type="match status" value="1"/>
</dbReference>
<gene>
    <name evidence="4" type="ORF">URODEC1_LOCUS47100</name>
</gene>
<keyword evidence="5" id="KW-1185">Reference proteome</keyword>
<reference evidence="4" key="1">
    <citation type="submission" date="2024-10" db="EMBL/GenBank/DDBJ databases">
        <authorList>
            <person name="Ryan C."/>
        </authorList>
    </citation>
    <scope>NUCLEOTIDE SEQUENCE [LARGE SCALE GENOMIC DNA]</scope>
</reference>
<proteinExistence type="predicted"/>
<name>A0ABC8ZRU0_9POAL</name>
<dbReference type="Proteomes" id="UP001497457">
    <property type="component" value="Chromosome 19rd"/>
</dbReference>
<dbReference type="InterPro" id="IPR005379">
    <property type="entry name" value="FDM1-5/IDN2_XH"/>
</dbReference>
<feature type="coiled-coil region" evidence="1">
    <location>
        <begin position="98"/>
        <end position="317"/>
    </location>
</feature>
<evidence type="ECO:0000256" key="1">
    <source>
        <dbReference type="SAM" id="Coils"/>
    </source>
</evidence>
<dbReference type="InterPro" id="IPR045177">
    <property type="entry name" value="FDM1-5/IDN2"/>
</dbReference>
<feature type="region of interest" description="Disordered" evidence="2">
    <location>
        <begin position="1"/>
        <end position="43"/>
    </location>
</feature>
<dbReference type="EMBL" id="OZ075129">
    <property type="protein sequence ID" value="CAL4965229.1"/>
    <property type="molecule type" value="Genomic_DNA"/>
</dbReference>
<dbReference type="AlphaFoldDB" id="A0ABC8ZRU0"/>
<sequence>MAPAGGGDEAEESARPPTRRVVDRSAAAGVAAGQNIREESGSRKRKVAVVSKDFIGLAGNGENSKVACEDSNIILKEIEDLRAQLDEDVKELGYCEANQKLRVELALKANEMQCLRKQNEEMQVKNDGMRKQNEEMQVKNDGMRKQNEELQTKNDGLAKQNKELQAKNDGLVKENVELRTNIENICKRNVELQAKNGGLTKWNAVLQAKNGRLTKQNEELQAKSVSLAKQNEELQAKSVSLVKQNEEVQANNDSIKKLCGELQAKNDGLTMSKEKLQAKNDRLTKWIGELEDKNEDLEDLNGSLVRKERNNELLQARKELTMGLEDKLNWRPAIRIKRMGELEEKPFQDACKRKFGNVDYQTKAAKLVESWQDELKKPSWHPFVVVQVNGGHKEVLDDDDAKLKLLRFEYGDDVCNAVKTALMEINEYSPSERCVVPVFWNFRKGQKATMKEILYLFGQMETTTKRGRG</sequence>
<dbReference type="PANTHER" id="PTHR21596:SF51">
    <property type="entry name" value="OS01G0147700 PROTEIN"/>
    <property type="match status" value="1"/>
</dbReference>
<dbReference type="PANTHER" id="PTHR21596">
    <property type="entry name" value="RIBONUCLEASE P SUBUNIT P38"/>
    <property type="match status" value="1"/>
</dbReference>
<organism evidence="4 5">
    <name type="scientific">Urochloa decumbens</name>
    <dbReference type="NCBI Taxonomy" id="240449"/>
    <lineage>
        <taxon>Eukaryota</taxon>
        <taxon>Viridiplantae</taxon>
        <taxon>Streptophyta</taxon>
        <taxon>Embryophyta</taxon>
        <taxon>Tracheophyta</taxon>
        <taxon>Spermatophyta</taxon>
        <taxon>Magnoliopsida</taxon>
        <taxon>Liliopsida</taxon>
        <taxon>Poales</taxon>
        <taxon>Poaceae</taxon>
        <taxon>PACMAD clade</taxon>
        <taxon>Panicoideae</taxon>
        <taxon>Panicodae</taxon>
        <taxon>Paniceae</taxon>
        <taxon>Melinidinae</taxon>
        <taxon>Urochloa</taxon>
    </lineage>
</organism>
<keyword evidence="1" id="KW-0175">Coiled coil</keyword>
<evidence type="ECO:0000256" key="2">
    <source>
        <dbReference type="SAM" id="MobiDB-lite"/>
    </source>
</evidence>
<evidence type="ECO:0000313" key="4">
    <source>
        <dbReference type="EMBL" id="CAL4965229.1"/>
    </source>
</evidence>